<reference evidence="1 2" key="1">
    <citation type="submission" date="2019-05" db="EMBL/GenBank/DDBJ databases">
        <authorList>
            <consortium name="Science for Life Laboratories"/>
        </authorList>
    </citation>
    <scope>NUCLEOTIDE SEQUENCE [LARGE SCALE GENOMIC DNA]</scope>
    <source>
        <strain evidence="1">Soil9</strain>
    </source>
</reference>
<evidence type="ECO:0000313" key="1">
    <source>
        <dbReference type="EMBL" id="VTR98864.1"/>
    </source>
</evidence>
<protein>
    <submittedName>
        <fullName evidence="1">Uncharacterized protein</fullName>
    </submittedName>
</protein>
<evidence type="ECO:0000313" key="2">
    <source>
        <dbReference type="Proteomes" id="UP000464178"/>
    </source>
</evidence>
<dbReference type="RefSeq" id="WP_162671720.1">
    <property type="nucleotide sequence ID" value="NZ_LR593886.1"/>
</dbReference>
<keyword evidence="2" id="KW-1185">Reference proteome</keyword>
<sequence>MSVQCRAVDLVKIKQGMRGLLVHDRKGAPVVFLICQPATRYYRVMTRSEWMTALVGEVILSI</sequence>
<gene>
    <name evidence="1" type="ORF">SOIL9_01320</name>
</gene>
<name>A0A6P2DC61_9BACT</name>
<organism evidence="1 2">
    <name type="scientific">Gemmata massiliana</name>
    <dbReference type="NCBI Taxonomy" id="1210884"/>
    <lineage>
        <taxon>Bacteria</taxon>
        <taxon>Pseudomonadati</taxon>
        <taxon>Planctomycetota</taxon>
        <taxon>Planctomycetia</taxon>
        <taxon>Gemmatales</taxon>
        <taxon>Gemmataceae</taxon>
        <taxon>Gemmata</taxon>
    </lineage>
</organism>
<proteinExistence type="predicted"/>
<dbReference type="AlphaFoldDB" id="A0A6P2DC61"/>
<dbReference type="EMBL" id="LR593886">
    <property type="protein sequence ID" value="VTR98864.1"/>
    <property type="molecule type" value="Genomic_DNA"/>
</dbReference>
<dbReference type="KEGG" id="gms:SOIL9_01320"/>
<accession>A0A6P2DC61</accession>
<dbReference type="Proteomes" id="UP000464178">
    <property type="component" value="Chromosome"/>
</dbReference>